<dbReference type="Proteomes" id="UP000539350">
    <property type="component" value="Unassembled WGS sequence"/>
</dbReference>
<keyword evidence="5 6" id="KW-0472">Membrane</keyword>
<organism evidence="8 9">
    <name type="scientific">Sediminihaliea albiluteola</name>
    <dbReference type="NCBI Taxonomy" id="2758564"/>
    <lineage>
        <taxon>Bacteria</taxon>
        <taxon>Pseudomonadati</taxon>
        <taxon>Pseudomonadota</taxon>
        <taxon>Gammaproteobacteria</taxon>
        <taxon>Cellvibrionales</taxon>
        <taxon>Halieaceae</taxon>
        <taxon>Sediminihaliea</taxon>
    </lineage>
</organism>
<dbReference type="Pfam" id="PF07690">
    <property type="entry name" value="MFS_1"/>
    <property type="match status" value="1"/>
</dbReference>
<evidence type="ECO:0000256" key="3">
    <source>
        <dbReference type="ARBA" id="ARBA00022692"/>
    </source>
</evidence>
<dbReference type="EMBL" id="JACFXU010000013">
    <property type="protein sequence ID" value="MBA6411829.1"/>
    <property type="molecule type" value="Genomic_DNA"/>
</dbReference>
<name>A0A7W2YIS0_9GAMM</name>
<dbReference type="RefSeq" id="WP_182168684.1">
    <property type="nucleotide sequence ID" value="NZ_JACFXU010000013.1"/>
</dbReference>
<dbReference type="GO" id="GO:0016020">
    <property type="term" value="C:membrane"/>
    <property type="evidence" value="ECO:0007669"/>
    <property type="project" value="UniProtKB-SubCell"/>
</dbReference>
<comment type="caution">
    <text evidence="8">The sequence shown here is derived from an EMBL/GenBank/DDBJ whole genome shotgun (WGS) entry which is preliminary data.</text>
</comment>
<keyword evidence="9" id="KW-1185">Reference proteome</keyword>
<evidence type="ECO:0000313" key="8">
    <source>
        <dbReference type="EMBL" id="MBA6411829.1"/>
    </source>
</evidence>
<reference evidence="8 9" key="1">
    <citation type="submission" date="2020-07" db="EMBL/GenBank/DDBJ databases">
        <title>Halieaceae bacterium, F7430, whole genome shotgun sequencing project.</title>
        <authorList>
            <person name="Jiang S."/>
            <person name="Liu Z.W."/>
            <person name="Du Z.J."/>
        </authorList>
    </citation>
    <scope>NUCLEOTIDE SEQUENCE [LARGE SCALE GENOMIC DNA]</scope>
    <source>
        <strain evidence="8 9">F7430</strain>
    </source>
</reference>
<dbReference type="PANTHER" id="PTHR23505">
    <property type="entry name" value="SPINSTER"/>
    <property type="match status" value="1"/>
</dbReference>
<protein>
    <submittedName>
        <fullName evidence="8">MFS transporter</fullName>
    </submittedName>
</protein>
<feature type="transmembrane region" description="Helical" evidence="6">
    <location>
        <begin position="283"/>
        <end position="302"/>
    </location>
</feature>
<comment type="subcellular location">
    <subcellularLocation>
        <location evidence="1">Membrane</location>
        <topology evidence="1">Multi-pass membrane protein</topology>
    </subcellularLocation>
</comment>
<feature type="transmembrane region" description="Helical" evidence="6">
    <location>
        <begin position="340"/>
        <end position="366"/>
    </location>
</feature>
<keyword evidence="4 6" id="KW-1133">Transmembrane helix</keyword>
<evidence type="ECO:0000256" key="2">
    <source>
        <dbReference type="ARBA" id="ARBA00022448"/>
    </source>
</evidence>
<sequence>MSQIQTETEFPAPRVANYALLLLLLAYILSFIDRNVMAVLIGPIRSDFEISDFQYSLLHGFAFSMFYIVMGLPIARFADRHSRKWIVTVGLVAWSTMTCLCGAARSFSMLFLARIGVGVGEATLSPAAFSMLSDLFPKEKLARALSIYSLGITLGGGLAYVVGGTVYDWFANAEQLVLPFFGEVRPWQMTFIAVGAPGFILAIFLGFLSEPKRRSGVAVDGGAEAHHALPEIVAHLRAHFRAYVAPIGSVAVLGILGYGTMAWYPEFLIRTFDMPRAEAGSHFGLMFLVAGSLGTLVGGWSVEPLMRRGYQDAPLRIIVAVAALWMLPAALGPLSGSPTLALWMAAPIVFFLNAHYGVGVAAVQFITPNRMRAQVSALMLFVTNLFGLAFGPTAVAMLTDFVFGDDLALRYSLALLPLIVCPLAIFLVVQGMRGYRQAADLE</sequence>
<dbReference type="InterPro" id="IPR020846">
    <property type="entry name" value="MFS_dom"/>
</dbReference>
<dbReference type="InterPro" id="IPR036259">
    <property type="entry name" value="MFS_trans_sf"/>
</dbReference>
<evidence type="ECO:0000256" key="5">
    <source>
        <dbReference type="ARBA" id="ARBA00023136"/>
    </source>
</evidence>
<dbReference type="GO" id="GO:0022857">
    <property type="term" value="F:transmembrane transporter activity"/>
    <property type="evidence" value="ECO:0007669"/>
    <property type="project" value="InterPro"/>
</dbReference>
<feature type="transmembrane region" description="Helical" evidence="6">
    <location>
        <begin position="144"/>
        <end position="167"/>
    </location>
</feature>
<dbReference type="AlphaFoldDB" id="A0A7W2YIS0"/>
<dbReference type="Gene3D" id="1.20.1250.20">
    <property type="entry name" value="MFS general substrate transporter like domains"/>
    <property type="match status" value="2"/>
</dbReference>
<evidence type="ECO:0000256" key="4">
    <source>
        <dbReference type="ARBA" id="ARBA00022989"/>
    </source>
</evidence>
<gene>
    <name evidence="8" type="ORF">H2508_01735</name>
</gene>
<proteinExistence type="predicted"/>
<feature type="transmembrane region" description="Helical" evidence="6">
    <location>
        <begin position="378"/>
        <end position="399"/>
    </location>
</feature>
<feature type="transmembrane region" description="Helical" evidence="6">
    <location>
        <begin position="20"/>
        <end position="41"/>
    </location>
</feature>
<dbReference type="SUPFAM" id="SSF103473">
    <property type="entry name" value="MFS general substrate transporter"/>
    <property type="match status" value="1"/>
</dbReference>
<dbReference type="InterPro" id="IPR011701">
    <property type="entry name" value="MFS"/>
</dbReference>
<feature type="transmembrane region" description="Helical" evidence="6">
    <location>
        <begin position="85"/>
        <end position="105"/>
    </location>
</feature>
<feature type="transmembrane region" description="Helical" evidence="6">
    <location>
        <begin position="242"/>
        <end position="263"/>
    </location>
</feature>
<accession>A0A7W2YIS0</accession>
<feature type="transmembrane region" description="Helical" evidence="6">
    <location>
        <begin position="314"/>
        <end position="334"/>
    </location>
</feature>
<feature type="transmembrane region" description="Helical" evidence="6">
    <location>
        <begin position="111"/>
        <end position="132"/>
    </location>
</feature>
<dbReference type="PROSITE" id="PS50850">
    <property type="entry name" value="MFS"/>
    <property type="match status" value="1"/>
</dbReference>
<feature type="transmembrane region" description="Helical" evidence="6">
    <location>
        <begin position="411"/>
        <end position="429"/>
    </location>
</feature>
<dbReference type="PANTHER" id="PTHR23505:SF79">
    <property type="entry name" value="PROTEIN SPINSTER"/>
    <property type="match status" value="1"/>
</dbReference>
<evidence type="ECO:0000313" key="9">
    <source>
        <dbReference type="Proteomes" id="UP000539350"/>
    </source>
</evidence>
<feature type="transmembrane region" description="Helical" evidence="6">
    <location>
        <begin position="187"/>
        <end position="208"/>
    </location>
</feature>
<evidence type="ECO:0000256" key="6">
    <source>
        <dbReference type="SAM" id="Phobius"/>
    </source>
</evidence>
<keyword evidence="2" id="KW-0813">Transport</keyword>
<feature type="domain" description="Major facilitator superfamily (MFS) profile" evidence="7">
    <location>
        <begin position="19"/>
        <end position="432"/>
    </location>
</feature>
<dbReference type="CDD" id="cd17328">
    <property type="entry name" value="MFS_spinster_like"/>
    <property type="match status" value="1"/>
</dbReference>
<dbReference type="InterPro" id="IPR044770">
    <property type="entry name" value="MFS_spinster-like"/>
</dbReference>
<feature type="transmembrane region" description="Helical" evidence="6">
    <location>
        <begin position="53"/>
        <end position="73"/>
    </location>
</feature>
<evidence type="ECO:0000256" key="1">
    <source>
        <dbReference type="ARBA" id="ARBA00004141"/>
    </source>
</evidence>
<evidence type="ECO:0000259" key="7">
    <source>
        <dbReference type="PROSITE" id="PS50850"/>
    </source>
</evidence>
<keyword evidence="3 6" id="KW-0812">Transmembrane</keyword>